<dbReference type="EMBL" id="CP109109">
    <property type="protein sequence ID" value="WSC03038.1"/>
    <property type="molecule type" value="Genomic_DNA"/>
</dbReference>
<evidence type="ECO:0000313" key="2">
    <source>
        <dbReference type="Proteomes" id="UP001348369"/>
    </source>
</evidence>
<accession>A0ACD4ZWY3</accession>
<organism evidence="1 2">
    <name type="scientific">Streptomyces scopuliridis</name>
    <dbReference type="NCBI Taxonomy" id="452529"/>
    <lineage>
        <taxon>Bacteria</taxon>
        <taxon>Bacillati</taxon>
        <taxon>Actinomycetota</taxon>
        <taxon>Actinomycetes</taxon>
        <taxon>Kitasatosporales</taxon>
        <taxon>Streptomycetaceae</taxon>
        <taxon>Streptomyces</taxon>
    </lineage>
</organism>
<evidence type="ECO:0000313" key="1">
    <source>
        <dbReference type="EMBL" id="WSC03038.1"/>
    </source>
</evidence>
<reference evidence="1" key="1">
    <citation type="submission" date="2022-10" db="EMBL/GenBank/DDBJ databases">
        <title>The complete genomes of actinobacterial strains from the NBC collection.</title>
        <authorList>
            <person name="Joergensen T.S."/>
            <person name="Alvarez Arevalo M."/>
            <person name="Sterndorff E.B."/>
            <person name="Faurdal D."/>
            <person name="Vuksanovic O."/>
            <person name="Mourched A.-S."/>
            <person name="Charusanti P."/>
            <person name="Shaw S."/>
            <person name="Blin K."/>
            <person name="Weber T."/>
        </authorList>
    </citation>
    <scope>NUCLEOTIDE SEQUENCE</scope>
    <source>
        <strain evidence="1">NBC 01771</strain>
    </source>
</reference>
<sequence length="99" mass="10242">MYAAAAVDGSPATSWVPSDATAALSVDLGRTVTVASVTPRWTDPRPASYEVDTSADGANWQPLRPGTPARHIRVTVHAPGGERRSGISELTVSTGDGGR</sequence>
<protein>
    <submittedName>
        <fullName evidence="1">Discoidin domain-containing protein</fullName>
    </submittedName>
</protein>
<gene>
    <name evidence="1" type="ORF">OG835_13435</name>
</gene>
<keyword evidence="2" id="KW-1185">Reference proteome</keyword>
<dbReference type="Proteomes" id="UP001348369">
    <property type="component" value="Chromosome"/>
</dbReference>
<name>A0ACD4ZWY3_9ACTN</name>
<proteinExistence type="predicted"/>